<protein>
    <submittedName>
        <fullName evidence="1">Uncharacterized protein</fullName>
    </submittedName>
</protein>
<evidence type="ECO:0000313" key="1">
    <source>
        <dbReference type="EMBL" id="CRZ11556.1"/>
    </source>
</evidence>
<proteinExistence type="predicted"/>
<dbReference type="AlphaFoldDB" id="A0A0H5RCS3"/>
<sequence length="170" mass="18771">MRNSSNRPIVPYIPRTGIPLIEIHIEMSSGSETDQGYVFLSDALSDIISVATSEYTSCEEHHCDFDDLADDMPIEDMGSPSPGANANLSFVTNAAKSLKGPLRRSIFLLQEFYTKLISIYPTEMFCSALFGGAVLLCTLMEGGAKLVSDTISMSYLDRQMLDRGRVWRSV</sequence>
<organism evidence="1">
    <name type="scientific">Spongospora subterranea</name>
    <dbReference type="NCBI Taxonomy" id="70186"/>
    <lineage>
        <taxon>Eukaryota</taxon>
        <taxon>Sar</taxon>
        <taxon>Rhizaria</taxon>
        <taxon>Endomyxa</taxon>
        <taxon>Phytomyxea</taxon>
        <taxon>Plasmodiophorida</taxon>
        <taxon>Plasmodiophoridae</taxon>
        <taxon>Spongospora</taxon>
    </lineage>
</organism>
<name>A0A0H5RCS3_9EUKA</name>
<accession>A0A0H5RCS3</accession>
<reference evidence="1" key="1">
    <citation type="submission" date="2015-04" db="EMBL/GenBank/DDBJ databases">
        <title>The genome sequence of the plant pathogenic Rhizarian Plasmodiophora brassicae reveals insights in its biotrophic life cycle and the origin of chitin synthesis.</title>
        <authorList>
            <person name="Schwelm A."/>
            <person name="Fogelqvist J."/>
            <person name="Knaust A."/>
            <person name="Julke S."/>
            <person name="Lilja T."/>
            <person name="Dhandapani V."/>
            <person name="Bonilla-Rosso G."/>
            <person name="Karlsson M."/>
            <person name="Shevchenko A."/>
            <person name="Choi S.R."/>
            <person name="Kim H.G."/>
            <person name="Park J.Y."/>
            <person name="Lim Y.P."/>
            <person name="Ludwig-Muller J."/>
            <person name="Dixelius C."/>
        </authorList>
    </citation>
    <scope>NUCLEOTIDE SEQUENCE</scope>
    <source>
        <tissue evidence="1">Potato root galls</tissue>
    </source>
</reference>
<dbReference type="EMBL" id="HACM01011114">
    <property type="protein sequence ID" value="CRZ11556.1"/>
    <property type="molecule type" value="Transcribed_RNA"/>
</dbReference>